<dbReference type="InterPro" id="IPR017896">
    <property type="entry name" value="4Fe4S_Fe-S-bd"/>
</dbReference>
<dbReference type="SUPFAM" id="SSF54862">
    <property type="entry name" value="4Fe-4S ferredoxins"/>
    <property type="match status" value="1"/>
</dbReference>
<dbReference type="PROSITE" id="PS00198">
    <property type="entry name" value="4FE4S_FER_1"/>
    <property type="match status" value="1"/>
</dbReference>
<evidence type="ECO:0000256" key="1">
    <source>
        <dbReference type="ARBA" id="ARBA00001966"/>
    </source>
</evidence>
<dbReference type="NCBIfam" id="TIGR02179">
    <property type="entry name" value="PorD_KorD"/>
    <property type="match status" value="1"/>
</dbReference>
<protein>
    <recommendedName>
        <fullName evidence="7">4Fe-4S ferredoxin-type domain-containing protein</fullName>
    </recommendedName>
</protein>
<dbReference type="Proteomes" id="UP000051373">
    <property type="component" value="Unassembled WGS sequence"/>
</dbReference>
<evidence type="ECO:0000313" key="9">
    <source>
        <dbReference type="Proteomes" id="UP000051373"/>
    </source>
</evidence>
<keyword evidence="3" id="KW-0479">Metal-binding</keyword>
<dbReference type="GO" id="GO:0046872">
    <property type="term" value="F:metal ion binding"/>
    <property type="evidence" value="ECO:0007669"/>
    <property type="project" value="UniProtKB-KW"/>
</dbReference>
<dbReference type="InterPro" id="IPR017900">
    <property type="entry name" value="4Fe4S_Fe_S_CS"/>
</dbReference>
<evidence type="ECO:0000256" key="6">
    <source>
        <dbReference type="ARBA" id="ARBA00023014"/>
    </source>
</evidence>
<proteinExistence type="predicted"/>
<dbReference type="GO" id="GO:0016625">
    <property type="term" value="F:oxidoreductase activity, acting on the aldehyde or oxo group of donors, iron-sulfur protein as acceptor"/>
    <property type="evidence" value="ECO:0007669"/>
    <property type="project" value="InterPro"/>
</dbReference>
<comment type="cofactor">
    <cofactor evidence="1">
        <name>[4Fe-4S] cluster</name>
        <dbReference type="ChEBI" id="CHEBI:49883"/>
    </cofactor>
</comment>
<evidence type="ECO:0000256" key="3">
    <source>
        <dbReference type="ARBA" id="ARBA00022723"/>
    </source>
</evidence>
<evidence type="ECO:0000256" key="5">
    <source>
        <dbReference type="ARBA" id="ARBA00023004"/>
    </source>
</evidence>
<dbReference type="Gene3D" id="3.30.70.20">
    <property type="match status" value="1"/>
</dbReference>
<keyword evidence="4" id="KW-0677">Repeat</keyword>
<gene>
    <name evidence="8" type="ORF">AMJ83_08265</name>
</gene>
<reference evidence="8 9" key="1">
    <citation type="journal article" date="2015" name="Microbiome">
        <title>Genomic resolution of linkages in carbon, nitrogen, and sulfur cycling among widespread estuary sediment bacteria.</title>
        <authorList>
            <person name="Baker B.J."/>
            <person name="Lazar C.S."/>
            <person name="Teske A.P."/>
            <person name="Dick G.J."/>
        </authorList>
    </citation>
    <scope>NUCLEOTIDE SEQUENCE [LARGE SCALE GENOMIC DNA]</scope>
    <source>
        <strain evidence="8">SM23_42</strain>
    </source>
</reference>
<dbReference type="PANTHER" id="PTHR43724">
    <property type="entry name" value="PYRUVATE SYNTHASE SUBUNIT PORD"/>
    <property type="match status" value="1"/>
</dbReference>
<keyword evidence="6" id="KW-0411">Iron-sulfur</keyword>
<name>A0A0S8FSV8_UNCW3</name>
<evidence type="ECO:0000259" key="7">
    <source>
        <dbReference type="PROSITE" id="PS51379"/>
    </source>
</evidence>
<feature type="domain" description="4Fe-4S ferredoxin-type" evidence="7">
    <location>
        <begin position="63"/>
        <end position="94"/>
    </location>
</feature>
<keyword evidence="5" id="KW-0408">Iron</keyword>
<evidence type="ECO:0000313" key="8">
    <source>
        <dbReference type="EMBL" id="KPK63146.1"/>
    </source>
</evidence>
<feature type="domain" description="4Fe-4S ferredoxin-type" evidence="7">
    <location>
        <begin position="33"/>
        <end position="62"/>
    </location>
</feature>
<dbReference type="PANTHER" id="PTHR43724:SF1">
    <property type="entry name" value="PYRUVATE SYNTHASE SUBUNIT PORD"/>
    <property type="match status" value="1"/>
</dbReference>
<organism evidence="8 9">
    <name type="scientific">candidate division WOR_3 bacterium SM23_42</name>
    <dbReference type="NCBI Taxonomy" id="1703779"/>
    <lineage>
        <taxon>Bacteria</taxon>
        <taxon>Bacteria division WOR-3</taxon>
    </lineage>
</organism>
<dbReference type="PROSITE" id="PS51379">
    <property type="entry name" value="4FE4S_FER_2"/>
    <property type="match status" value="2"/>
</dbReference>
<evidence type="ECO:0000256" key="4">
    <source>
        <dbReference type="ARBA" id="ARBA00022737"/>
    </source>
</evidence>
<dbReference type="InterPro" id="IPR011898">
    <property type="entry name" value="PorD_KorD"/>
</dbReference>
<dbReference type="STRING" id="1703779.AMJ83_08265"/>
<sequence>MKKEKKGWKELPIGLVLEGGSSQTFETGDWRSEKPIWDEEKCTNCFLCWIYCPDSAIIVKDGKVQGIDYRYCKGCGICAEECPPKVQAIKMVREEK</sequence>
<evidence type="ECO:0000256" key="2">
    <source>
        <dbReference type="ARBA" id="ARBA00022485"/>
    </source>
</evidence>
<dbReference type="AlphaFoldDB" id="A0A0S8FSV8"/>
<dbReference type="GO" id="GO:0051539">
    <property type="term" value="F:4 iron, 4 sulfur cluster binding"/>
    <property type="evidence" value="ECO:0007669"/>
    <property type="project" value="UniProtKB-KW"/>
</dbReference>
<accession>A0A0S8FSV8</accession>
<dbReference type="Pfam" id="PF14697">
    <property type="entry name" value="Fer4_21"/>
    <property type="match status" value="1"/>
</dbReference>
<comment type="caution">
    <text evidence="8">The sequence shown here is derived from an EMBL/GenBank/DDBJ whole genome shotgun (WGS) entry which is preliminary data.</text>
</comment>
<dbReference type="EMBL" id="LJUJ01000018">
    <property type="protein sequence ID" value="KPK63146.1"/>
    <property type="molecule type" value="Genomic_DNA"/>
</dbReference>
<keyword evidence="2" id="KW-0004">4Fe-4S</keyword>